<name>A0A919NUL4_9ACTN</name>
<keyword evidence="4" id="KW-1185">Reference proteome</keyword>
<accession>A0A919NUL4</accession>
<proteinExistence type="predicted"/>
<evidence type="ECO:0000256" key="1">
    <source>
        <dbReference type="SAM" id="MobiDB-lite"/>
    </source>
</evidence>
<keyword evidence="2" id="KW-0812">Transmembrane</keyword>
<organism evidence="3 4">
    <name type="scientific">Paractinoplanes tereljensis</name>
    <dbReference type="NCBI Taxonomy" id="571912"/>
    <lineage>
        <taxon>Bacteria</taxon>
        <taxon>Bacillati</taxon>
        <taxon>Actinomycetota</taxon>
        <taxon>Actinomycetes</taxon>
        <taxon>Micromonosporales</taxon>
        <taxon>Micromonosporaceae</taxon>
        <taxon>Paractinoplanes</taxon>
    </lineage>
</organism>
<evidence type="ECO:0000256" key="2">
    <source>
        <dbReference type="SAM" id="Phobius"/>
    </source>
</evidence>
<reference evidence="3" key="1">
    <citation type="submission" date="2021-01" db="EMBL/GenBank/DDBJ databases">
        <title>Whole genome shotgun sequence of Actinoplanes tereljensis NBRC 105297.</title>
        <authorList>
            <person name="Komaki H."/>
            <person name="Tamura T."/>
        </authorList>
    </citation>
    <scope>NUCLEOTIDE SEQUENCE</scope>
    <source>
        <strain evidence="3">NBRC 105297</strain>
    </source>
</reference>
<feature type="transmembrane region" description="Helical" evidence="2">
    <location>
        <begin position="51"/>
        <end position="74"/>
    </location>
</feature>
<evidence type="ECO:0000313" key="4">
    <source>
        <dbReference type="Proteomes" id="UP000623608"/>
    </source>
</evidence>
<comment type="caution">
    <text evidence="3">The sequence shown here is derived from an EMBL/GenBank/DDBJ whole genome shotgun (WGS) entry which is preliminary data.</text>
</comment>
<feature type="region of interest" description="Disordered" evidence="1">
    <location>
        <begin position="277"/>
        <end position="313"/>
    </location>
</feature>
<sequence length="313" mass="33306">MGCRRLRSPLGGDHSGWVVAGDYRGVSQSSAGANPTQVGGNYYRNGMPAGYVTLILAVVAAAAVAVLLVALRFAPSPTPNPTLVNSPVVTTSPATTAVPVQEDLRYDVTATRNHAREAKVKATAYGQPEPGLTYWFFVDVDYGKHYVEYYPRRKLTGRTTSFDIDLSADADLQFPRTGRIYGLTSAQSTEAAVRQQRQETTKKELLRQGARPAGVRSGENAVLIADAPFEHGGLPHGDGFGLHRPPGVRKIDAGRASSANARRAGLLRRLADGRTDAIGRARPSRSAGLSRCLLRSPADSYGPPGHAGSVSNS</sequence>
<protein>
    <submittedName>
        <fullName evidence="3">Uncharacterized protein</fullName>
    </submittedName>
</protein>
<keyword evidence="2" id="KW-0472">Membrane</keyword>
<dbReference type="EMBL" id="BOMY01000042">
    <property type="protein sequence ID" value="GIF23787.1"/>
    <property type="molecule type" value="Genomic_DNA"/>
</dbReference>
<dbReference type="Proteomes" id="UP000623608">
    <property type="component" value="Unassembled WGS sequence"/>
</dbReference>
<evidence type="ECO:0000313" key="3">
    <source>
        <dbReference type="EMBL" id="GIF23787.1"/>
    </source>
</evidence>
<gene>
    <name evidence="3" type="ORF">Ate02nite_65170</name>
</gene>
<keyword evidence="2" id="KW-1133">Transmembrane helix</keyword>
<dbReference type="AlphaFoldDB" id="A0A919NUL4"/>